<name>A0ABN6APC3_9MYCO</name>
<evidence type="ECO:0000313" key="3">
    <source>
        <dbReference type="Proteomes" id="UP000466578"/>
    </source>
</evidence>
<gene>
    <name evidence="2" type="ORF">MPRI_18440</name>
</gene>
<evidence type="ECO:0000256" key="1">
    <source>
        <dbReference type="SAM" id="Phobius"/>
    </source>
</evidence>
<accession>A0ABN6APC3</accession>
<evidence type="ECO:0000313" key="2">
    <source>
        <dbReference type="EMBL" id="BBY69657.1"/>
    </source>
</evidence>
<keyword evidence="1" id="KW-0472">Membrane</keyword>
<keyword evidence="3" id="KW-1185">Reference proteome</keyword>
<proteinExistence type="predicted"/>
<sequence>MDAGLSASAIAALPVLAGNRVGAFVMAIVATVVAVAALVVVTTRSPASGSAPTTSATIYSAAEVAAAHQKLCDAYKLAARAVQMETNGKNSDRANLATANGALTLEHAVNANPAITTADRGCACPSGVIQQCRSHNQLGNGKR</sequence>
<feature type="transmembrane region" description="Helical" evidence="1">
    <location>
        <begin position="21"/>
        <end position="41"/>
    </location>
</feature>
<organism evidence="2 3">
    <name type="scientific">Mycobacterium paraintracellulare</name>
    <dbReference type="NCBI Taxonomy" id="1138383"/>
    <lineage>
        <taxon>Bacteria</taxon>
        <taxon>Bacillati</taxon>
        <taxon>Actinomycetota</taxon>
        <taxon>Actinomycetes</taxon>
        <taxon>Mycobacteriales</taxon>
        <taxon>Mycobacteriaceae</taxon>
        <taxon>Mycobacterium</taxon>
        <taxon>Mycobacterium avium complex (MAC)</taxon>
    </lineage>
</organism>
<keyword evidence="1" id="KW-1133">Transmembrane helix</keyword>
<dbReference type="EMBL" id="AP022597">
    <property type="protein sequence ID" value="BBY69657.1"/>
    <property type="molecule type" value="Genomic_DNA"/>
</dbReference>
<keyword evidence="1" id="KW-0812">Transmembrane</keyword>
<dbReference type="Proteomes" id="UP000466578">
    <property type="component" value="Chromosome"/>
</dbReference>
<protein>
    <submittedName>
        <fullName evidence="2">Uncharacterized protein</fullName>
    </submittedName>
</protein>
<reference evidence="2 3" key="1">
    <citation type="journal article" date="2019" name="Emerg. Microbes Infect.">
        <title>Comprehensive subspecies identification of 175 nontuberculous mycobacteria species based on 7547 genomic profiles.</title>
        <authorList>
            <person name="Matsumoto Y."/>
            <person name="Kinjo T."/>
            <person name="Motooka D."/>
            <person name="Nabeya D."/>
            <person name="Jung N."/>
            <person name="Uechi K."/>
            <person name="Horii T."/>
            <person name="Iida T."/>
            <person name="Fujita J."/>
            <person name="Nakamura S."/>
        </authorList>
    </citation>
    <scope>NUCLEOTIDE SEQUENCE [LARGE SCALE GENOMIC DNA]</scope>
    <source>
        <strain evidence="2 3">JCM 30622</strain>
    </source>
</reference>